<feature type="transmembrane region" description="Helical" evidence="5">
    <location>
        <begin position="144"/>
        <end position="162"/>
    </location>
</feature>
<dbReference type="RefSeq" id="WP_191694277.1">
    <property type="nucleotide sequence ID" value="NZ_JACSQN010000006.1"/>
</dbReference>
<keyword evidence="3 5" id="KW-1133">Transmembrane helix</keyword>
<feature type="transmembrane region" description="Helical" evidence="5">
    <location>
        <begin position="174"/>
        <end position="193"/>
    </location>
</feature>
<gene>
    <name evidence="7" type="ORF">H9649_08310</name>
</gene>
<keyword evidence="2 5" id="KW-0812">Transmembrane</keyword>
<dbReference type="GO" id="GO:0016874">
    <property type="term" value="F:ligase activity"/>
    <property type="evidence" value="ECO:0007669"/>
    <property type="project" value="UniProtKB-KW"/>
</dbReference>
<feature type="transmembrane region" description="Helical" evidence="5">
    <location>
        <begin position="231"/>
        <end position="247"/>
    </location>
</feature>
<evidence type="ECO:0000259" key="6">
    <source>
        <dbReference type="Pfam" id="PF04932"/>
    </source>
</evidence>
<feature type="transmembrane region" description="Helical" evidence="5">
    <location>
        <begin position="277"/>
        <end position="295"/>
    </location>
</feature>
<evidence type="ECO:0000256" key="5">
    <source>
        <dbReference type="SAM" id="Phobius"/>
    </source>
</evidence>
<dbReference type="InterPro" id="IPR007016">
    <property type="entry name" value="O-antigen_ligase-rel_domated"/>
</dbReference>
<evidence type="ECO:0000256" key="2">
    <source>
        <dbReference type="ARBA" id="ARBA00022692"/>
    </source>
</evidence>
<feature type="transmembrane region" description="Helical" evidence="5">
    <location>
        <begin position="116"/>
        <end position="138"/>
    </location>
</feature>
<organism evidence="7 8">
    <name type="scientific">Sporosarcina quadrami</name>
    <dbReference type="NCBI Taxonomy" id="2762234"/>
    <lineage>
        <taxon>Bacteria</taxon>
        <taxon>Bacillati</taxon>
        <taxon>Bacillota</taxon>
        <taxon>Bacilli</taxon>
        <taxon>Bacillales</taxon>
        <taxon>Caryophanaceae</taxon>
        <taxon>Sporosarcina</taxon>
    </lineage>
</organism>
<sequence>MIEKRDNNQGLHGIRVKKSSVEWLFIILLLLFSFINSMTLLISMIFILFLLKQKQVGAIKVINILTLRTIINPGIAIGMDSWQNLKWIILFCCALYLIISFKKLNMSDWLKVRSIILLVLVFGLYSVITAFIFSSLPIVAIFKLVSYIFIFLSVIIGVGITYKKFDWIGWMLKLYLLILLPSIIFIGLPLGYLRNGYSFQGITNQPNMLGIVLVLFVAIVLAYLEISKKKYSFHYLLLFIAITMVILSKSRTSLIGCIILILLFIVLLNLNKTLKISLVSLGSVGSIFVLLSSNIEGFLSSFFLKGQESGNILYSRLNQLDSLLMNFWDNPLFGKGFMVPVLPYKSYEFSSDYIIEAGNLFIAVLSFSGIFGFLIFLTYIFKIFWMGNKRLIYLPISTILISMGEMVFFSSNNIGIWLYMYLSLYLFYRETNFNVVDD</sequence>
<dbReference type="Proteomes" id="UP000626786">
    <property type="component" value="Unassembled WGS sequence"/>
</dbReference>
<feature type="transmembrane region" description="Helical" evidence="5">
    <location>
        <begin position="85"/>
        <end position="104"/>
    </location>
</feature>
<evidence type="ECO:0000313" key="7">
    <source>
        <dbReference type="EMBL" id="MBD7984579.1"/>
    </source>
</evidence>
<evidence type="ECO:0000256" key="3">
    <source>
        <dbReference type="ARBA" id="ARBA00022989"/>
    </source>
</evidence>
<keyword evidence="7" id="KW-0436">Ligase</keyword>
<dbReference type="Pfam" id="PF04932">
    <property type="entry name" value="Wzy_C"/>
    <property type="match status" value="1"/>
</dbReference>
<keyword evidence="4 5" id="KW-0472">Membrane</keyword>
<reference evidence="7 8" key="1">
    <citation type="submission" date="2020-08" db="EMBL/GenBank/DDBJ databases">
        <title>A Genomic Blueprint of the Chicken Gut Microbiome.</title>
        <authorList>
            <person name="Gilroy R."/>
            <person name="Ravi A."/>
            <person name="Getino M."/>
            <person name="Pursley I."/>
            <person name="Horton D.L."/>
            <person name="Alikhan N.-F."/>
            <person name="Baker D."/>
            <person name="Gharbi K."/>
            <person name="Hall N."/>
            <person name="Watson M."/>
            <person name="Adriaenssens E.M."/>
            <person name="Foster-Nyarko E."/>
            <person name="Jarju S."/>
            <person name="Secka A."/>
            <person name="Antonio M."/>
            <person name="Oren A."/>
            <person name="Chaudhuri R."/>
            <person name="La Ragione R.M."/>
            <person name="Hildebrand F."/>
            <person name="Pallen M.J."/>
        </authorList>
    </citation>
    <scope>NUCLEOTIDE SEQUENCE [LARGE SCALE GENOMIC DNA]</scope>
    <source>
        <strain evidence="7 8">Sa2YVA2</strain>
    </source>
</reference>
<proteinExistence type="predicted"/>
<feature type="transmembrane region" description="Helical" evidence="5">
    <location>
        <begin position="253"/>
        <end position="270"/>
    </location>
</feature>
<name>A0ABR8U963_9BACL</name>
<dbReference type="EMBL" id="JACSQN010000006">
    <property type="protein sequence ID" value="MBD7984579.1"/>
    <property type="molecule type" value="Genomic_DNA"/>
</dbReference>
<keyword evidence="8" id="KW-1185">Reference proteome</keyword>
<evidence type="ECO:0000313" key="8">
    <source>
        <dbReference type="Proteomes" id="UP000626786"/>
    </source>
</evidence>
<feature type="transmembrane region" description="Helical" evidence="5">
    <location>
        <begin position="360"/>
        <end position="385"/>
    </location>
</feature>
<accession>A0ABR8U963</accession>
<feature type="transmembrane region" description="Helical" evidence="5">
    <location>
        <begin position="406"/>
        <end position="428"/>
    </location>
</feature>
<comment type="caution">
    <text evidence="7">The sequence shown here is derived from an EMBL/GenBank/DDBJ whole genome shotgun (WGS) entry which is preliminary data.</text>
</comment>
<feature type="transmembrane region" description="Helical" evidence="5">
    <location>
        <begin position="23"/>
        <end position="49"/>
    </location>
</feature>
<evidence type="ECO:0000256" key="1">
    <source>
        <dbReference type="ARBA" id="ARBA00004141"/>
    </source>
</evidence>
<evidence type="ECO:0000256" key="4">
    <source>
        <dbReference type="ARBA" id="ARBA00023136"/>
    </source>
</evidence>
<feature type="domain" description="O-antigen ligase-related" evidence="6">
    <location>
        <begin position="236"/>
        <end position="377"/>
    </location>
</feature>
<comment type="subcellular location">
    <subcellularLocation>
        <location evidence="1">Membrane</location>
        <topology evidence="1">Multi-pass membrane protein</topology>
    </subcellularLocation>
</comment>
<protein>
    <submittedName>
        <fullName evidence="7">O-antigen ligase family protein</fullName>
    </submittedName>
</protein>
<feature type="transmembrane region" description="Helical" evidence="5">
    <location>
        <begin position="205"/>
        <end position="224"/>
    </location>
</feature>